<feature type="transmembrane region" description="Helical" evidence="1">
    <location>
        <begin position="59"/>
        <end position="80"/>
    </location>
</feature>
<dbReference type="FunCoup" id="G0M8U5">
    <property type="interactions" value="171"/>
</dbReference>
<dbReference type="InterPro" id="IPR053220">
    <property type="entry name" value="Nematode_rcpt-like_serp_H"/>
</dbReference>
<gene>
    <name evidence="2" type="ORF">CAEBREN_13362</name>
</gene>
<keyword evidence="3" id="KW-1185">Reference proteome</keyword>
<proteinExistence type="predicted"/>
<evidence type="ECO:0000313" key="2">
    <source>
        <dbReference type="EMBL" id="EGT31216.1"/>
    </source>
</evidence>
<dbReference type="InParanoid" id="G0M8U5"/>
<dbReference type="EMBL" id="GL379787">
    <property type="protein sequence ID" value="EGT31216.1"/>
    <property type="molecule type" value="Genomic_DNA"/>
</dbReference>
<evidence type="ECO:0008006" key="4">
    <source>
        <dbReference type="Google" id="ProtNLM"/>
    </source>
</evidence>
<dbReference type="PANTHER" id="PTHR22941">
    <property type="entry name" value="SERPENTINE RECEPTOR"/>
    <property type="match status" value="1"/>
</dbReference>
<dbReference type="Proteomes" id="UP000008068">
    <property type="component" value="Unassembled WGS sequence"/>
</dbReference>
<keyword evidence="1" id="KW-0472">Membrane</keyword>
<dbReference type="SUPFAM" id="SSF81321">
    <property type="entry name" value="Family A G protein-coupled receptor-like"/>
    <property type="match status" value="1"/>
</dbReference>
<dbReference type="HOGENOM" id="CLU_042960_1_1_1"/>
<dbReference type="PANTHER" id="PTHR22941:SF306">
    <property type="entry name" value="SERPENTINE RECEPTOR, CLASS H"/>
    <property type="match status" value="1"/>
</dbReference>
<organism evidence="3">
    <name type="scientific">Caenorhabditis brenneri</name>
    <name type="common">Nematode worm</name>
    <dbReference type="NCBI Taxonomy" id="135651"/>
    <lineage>
        <taxon>Eukaryota</taxon>
        <taxon>Metazoa</taxon>
        <taxon>Ecdysozoa</taxon>
        <taxon>Nematoda</taxon>
        <taxon>Chromadorea</taxon>
        <taxon>Rhabditida</taxon>
        <taxon>Rhabditina</taxon>
        <taxon>Rhabditomorpha</taxon>
        <taxon>Rhabditoidea</taxon>
        <taxon>Rhabditidae</taxon>
        <taxon>Peloderinae</taxon>
        <taxon>Caenorhabditis</taxon>
    </lineage>
</organism>
<feature type="transmembrane region" description="Helical" evidence="1">
    <location>
        <begin position="100"/>
        <end position="120"/>
    </location>
</feature>
<evidence type="ECO:0000313" key="3">
    <source>
        <dbReference type="Proteomes" id="UP000008068"/>
    </source>
</evidence>
<protein>
    <recommendedName>
        <fullName evidence="4">Serpentine Receptor, class H</fullName>
    </recommendedName>
</protein>
<dbReference type="OrthoDB" id="5811346at2759"/>
<sequence>MQDTSCNSTVTFLDTADFLSTTLHSMSGFQYPAHLFGAYMIIFKTPQGMSSVKWSLLNLHVWSSILDVYWSTFAIPFVIFPNMAGNAIGVLSMLGLNTGFQVYFSVAIVSVLVATMVRVYENRWYLLSRNRKLWRKIRSPACYINYIISATFFIPFLFFVPDQTEAVPVVLKKTPCYHLYTQTVPLYVFTLNPVPVIITVALFSIVQIGLMSVFVSLTVRVLSNQARRNTSSQYTITLHQKFLYALIAQTGLPVIVVFFPLLSLFYLIPMGYHNQMITNFIFISVSFHGFFSTILLLLVHQPYRQATLRIFRCKCSVKPTGRGSSFK</sequence>
<dbReference type="eggNOG" id="ENOG502THAK">
    <property type="taxonomic scope" value="Eukaryota"/>
</dbReference>
<dbReference type="Pfam" id="PF10318">
    <property type="entry name" value="7TM_GPCR_Srh"/>
    <property type="match status" value="1"/>
</dbReference>
<feature type="transmembrane region" description="Helical" evidence="1">
    <location>
        <begin position="196"/>
        <end position="222"/>
    </location>
</feature>
<dbReference type="OMA" id="AYMIIFK"/>
<dbReference type="InterPro" id="IPR019422">
    <property type="entry name" value="7TM_GPCR_serpentine_rcpt_Srh"/>
</dbReference>
<feature type="transmembrane region" description="Helical" evidence="1">
    <location>
        <begin position="280"/>
        <end position="299"/>
    </location>
</feature>
<reference evidence="3" key="1">
    <citation type="submission" date="2011-07" db="EMBL/GenBank/DDBJ databases">
        <authorList>
            <consortium name="Caenorhabditis brenneri Sequencing and Analysis Consortium"/>
            <person name="Wilson R.K."/>
        </authorList>
    </citation>
    <scope>NUCLEOTIDE SEQUENCE [LARGE SCALE GENOMIC DNA]</scope>
    <source>
        <strain evidence="3">PB2801</strain>
    </source>
</reference>
<accession>G0M8U5</accession>
<name>G0M8U5_CAEBE</name>
<dbReference type="AlphaFoldDB" id="G0M8U5"/>
<keyword evidence="1" id="KW-1133">Transmembrane helix</keyword>
<dbReference type="STRING" id="135651.G0M8U5"/>
<feature type="transmembrane region" description="Helical" evidence="1">
    <location>
        <begin position="242"/>
        <end position="268"/>
    </location>
</feature>
<feature type="transmembrane region" description="Helical" evidence="1">
    <location>
        <begin position="141"/>
        <end position="160"/>
    </location>
</feature>
<evidence type="ECO:0000256" key="1">
    <source>
        <dbReference type="SAM" id="Phobius"/>
    </source>
</evidence>
<keyword evidence="1" id="KW-0812">Transmembrane</keyword>